<dbReference type="RefSeq" id="WP_147657933.1">
    <property type="nucleotide sequence ID" value="NZ_BMFM01000001.1"/>
</dbReference>
<dbReference type="PANTHER" id="PTHR10434:SF40">
    <property type="entry name" value="1-ACYL-SN-GLYCEROL-3-PHOSPHATE ACYLTRANSFERASE"/>
    <property type="match status" value="1"/>
</dbReference>
<dbReference type="CDD" id="cd07989">
    <property type="entry name" value="LPLAT_AGPAT-like"/>
    <property type="match status" value="1"/>
</dbReference>
<organism evidence="4 5">
    <name type="scientific">Paradevosia tibetensis</name>
    <dbReference type="NCBI Taxonomy" id="1447062"/>
    <lineage>
        <taxon>Bacteria</taxon>
        <taxon>Pseudomonadati</taxon>
        <taxon>Pseudomonadota</taxon>
        <taxon>Alphaproteobacteria</taxon>
        <taxon>Hyphomicrobiales</taxon>
        <taxon>Devosiaceae</taxon>
        <taxon>Paradevosia</taxon>
    </lineage>
</organism>
<dbReference type="PANTHER" id="PTHR10434">
    <property type="entry name" value="1-ACYL-SN-GLYCEROL-3-PHOSPHATE ACYLTRANSFERASE"/>
    <property type="match status" value="1"/>
</dbReference>
<dbReference type="EMBL" id="CP041690">
    <property type="protein sequence ID" value="QEE22352.1"/>
    <property type="molecule type" value="Genomic_DNA"/>
</dbReference>
<evidence type="ECO:0000256" key="2">
    <source>
        <dbReference type="ARBA" id="ARBA00022679"/>
    </source>
</evidence>
<dbReference type="SUPFAM" id="SSF69593">
    <property type="entry name" value="Glycerol-3-phosphate (1)-acyltransferase"/>
    <property type="match status" value="1"/>
</dbReference>
<protein>
    <submittedName>
        <fullName evidence="4">1-acyl-sn-glycerol-3-phosphate acyltransferase</fullName>
    </submittedName>
</protein>
<dbReference type="KEGG" id="yti:FNA67_20260"/>
<keyword evidence="5" id="KW-1185">Reference proteome</keyword>
<evidence type="ECO:0000313" key="4">
    <source>
        <dbReference type="EMBL" id="QEE22352.1"/>
    </source>
</evidence>
<evidence type="ECO:0000313" key="5">
    <source>
        <dbReference type="Proteomes" id="UP000321062"/>
    </source>
</evidence>
<dbReference type="Proteomes" id="UP000321062">
    <property type="component" value="Chromosome"/>
</dbReference>
<keyword evidence="2 4" id="KW-0808">Transferase</keyword>
<evidence type="ECO:0000256" key="1">
    <source>
        <dbReference type="ARBA" id="ARBA00005189"/>
    </source>
</evidence>
<dbReference type="OrthoDB" id="5290997at2"/>
<dbReference type="GO" id="GO:0003841">
    <property type="term" value="F:1-acylglycerol-3-phosphate O-acyltransferase activity"/>
    <property type="evidence" value="ECO:0007669"/>
    <property type="project" value="TreeGrafter"/>
</dbReference>
<dbReference type="InterPro" id="IPR002123">
    <property type="entry name" value="Plipid/glycerol_acylTrfase"/>
</dbReference>
<gene>
    <name evidence="4" type="ORF">FNA67_20260</name>
</gene>
<proteinExistence type="predicted"/>
<accession>A0A5B9DTG2</accession>
<name>A0A5B9DTG2_9HYPH</name>
<keyword evidence="3 4" id="KW-0012">Acyltransferase</keyword>
<dbReference type="Pfam" id="PF01553">
    <property type="entry name" value="Acyltransferase"/>
    <property type="match status" value="1"/>
</dbReference>
<dbReference type="GO" id="GO:0006654">
    <property type="term" value="P:phosphatidic acid biosynthetic process"/>
    <property type="evidence" value="ECO:0007669"/>
    <property type="project" value="TreeGrafter"/>
</dbReference>
<dbReference type="SMART" id="SM00563">
    <property type="entry name" value="PlsC"/>
    <property type="match status" value="1"/>
</dbReference>
<dbReference type="AlphaFoldDB" id="A0A5B9DTG2"/>
<reference evidence="4 5" key="1">
    <citation type="journal article" date="2015" name="Int. J. Syst. Evol. Microbiol.">
        <title>Youhaiella tibetensis gen. nov., sp. nov., isolated from subsurface sediment.</title>
        <authorList>
            <person name="Wang Y.X."/>
            <person name="Huang F.Q."/>
            <person name="Nogi Y."/>
            <person name="Pang S.J."/>
            <person name="Wang P.K."/>
            <person name="Lv J."/>
        </authorList>
    </citation>
    <scope>NUCLEOTIDE SEQUENCE [LARGE SCALE GENOMIC DNA]</scope>
    <source>
        <strain evidence="5">fig4</strain>
    </source>
</reference>
<comment type="pathway">
    <text evidence="1">Lipid metabolism.</text>
</comment>
<sequence length="269" mass="29851">MFIQSLRSALFYLLFLGQTVILAIVVGTIAIIARRRVELNWRIGQYWGESNKALLRWIVGIRTEVAGSENIPPGGCILAAKHQSDWDIFAILPYTVRPAFIAKKELMNIPFFGWAAASLDTITIDRSRGGQAIPAMMEDARGAIARGCRIVIFPEGTRRAPLAEPDYKWGLARMYVELGVPVVPVALNSGLFWGRNSLILWPGTARAEFLPAIEPGLTLEQFQSQLVQTIETNSDRLALDAVDKGLSRPVTPQLRERIEAARVRTGRQA</sequence>
<evidence type="ECO:0000256" key="3">
    <source>
        <dbReference type="ARBA" id="ARBA00023315"/>
    </source>
</evidence>